<dbReference type="Gene3D" id="1.10.260.40">
    <property type="entry name" value="lambda repressor-like DNA-binding domains"/>
    <property type="match status" value="1"/>
</dbReference>
<reference evidence="2 3" key="1">
    <citation type="submission" date="2017-04" db="EMBL/GenBank/DDBJ databases">
        <authorList>
            <person name="Afonso C.L."/>
            <person name="Miller P.J."/>
            <person name="Scott M.A."/>
            <person name="Spackman E."/>
            <person name="Goraichik I."/>
            <person name="Dimitrov K.M."/>
            <person name="Suarez D.L."/>
            <person name="Swayne D.E."/>
        </authorList>
    </citation>
    <scope>NUCLEOTIDE SEQUENCE [LARGE SCALE GENOMIC DNA]</scope>
    <source>
        <strain evidence="2 3">KR-140</strain>
    </source>
</reference>
<dbReference type="Pfam" id="PF13443">
    <property type="entry name" value="HTH_26"/>
    <property type="match status" value="1"/>
</dbReference>
<keyword evidence="2" id="KW-0238">DNA-binding</keyword>
<proteinExistence type="predicted"/>
<organism evidence="2 3">
    <name type="scientific">Deinococcus hopiensis KR-140</name>
    <dbReference type="NCBI Taxonomy" id="695939"/>
    <lineage>
        <taxon>Bacteria</taxon>
        <taxon>Thermotogati</taxon>
        <taxon>Deinococcota</taxon>
        <taxon>Deinococci</taxon>
        <taxon>Deinococcales</taxon>
        <taxon>Deinococcaceae</taxon>
        <taxon>Deinococcus</taxon>
    </lineage>
</organism>
<accession>A0A1W1VIU2</accession>
<dbReference type="Proteomes" id="UP000192582">
    <property type="component" value="Unassembled WGS sequence"/>
</dbReference>
<keyword evidence="3" id="KW-1185">Reference proteome</keyword>
<gene>
    <name evidence="2" type="ORF">SAMN00790413_01916</name>
</gene>
<name>A0A1W1VIU2_9DEIO</name>
<evidence type="ECO:0000313" key="2">
    <source>
        <dbReference type="EMBL" id="SMB93282.1"/>
    </source>
</evidence>
<dbReference type="AlphaFoldDB" id="A0A1W1VIU2"/>
<dbReference type="InterPro" id="IPR010982">
    <property type="entry name" value="Lambda_DNA-bd_dom_sf"/>
</dbReference>
<feature type="domain" description="HTH cro/C1-type" evidence="1">
    <location>
        <begin position="5"/>
        <end position="53"/>
    </location>
</feature>
<dbReference type="STRING" id="695939.SAMN00790413_01916"/>
<sequence>MRWKVKEFLDSNNKTAYALWKASGLSRTTTYAIAQGDMEGVQFDTLSKLVEGLEKLTGKRVEIGDLLEVVRP</sequence>
<evidence type="ECO:0000313" key="3">
    <source>
        <dbReference type="Proteomes" id="UP000192582"/>
    </source>
</evidence>
<dbReference type="GO" id="GO:0003677">
    <property type="term" value="F:DNA binding"/>
    <property type="evidence" value="ECO:0007669"/>
    <property type="project" value="UniProtKB-KW"/>
</dbReference>
<dbReference type="InterPro" id="IPR001387">
    <property type="entry name" value="Cro/C1-type_HTH"/>
</dbReference>
<protein>
    <submittedName>
        <fullName evidence="2">DNA-binding transcriptional regulator, XRE family</fullName>
    </submittedName>
</protein>
<evidence type="ECO:0000259" key="1">
    <source>
        <dbReference type="Pfam" id="PF13443"/>
    </source>
</evidence>
<dbReference type="EMBL" id="FWWU01000009">
    <property type="protein sequence ID" value="SMB93282.1"/>
    <property type="molecule type" value="Genomic_DNA"/>
</dbReference>